<gene>
    <name evidence="2" type="ORF">CLO192961_LOCUS300517</name>
</gene>
<evidence type="ECO:0000313" key="3">
    <source>
        <dbReference type="Proteomes" id="UP000766486"/>
    </source>
</evidence>
<dbReference type="Proteomes" id="UP000766486">
    <property type="component" value="Unassembled WGS sequence"/>
</dbReference>
<sequence>MTCSVGFKETNLLNELRAQSECATRKESLQTTGITCLDQLDEGYFTAVGDLRRTLESFAGDSGEPRWTTLRLEDTSLLWKIAVFCKPHVGFLDPRFLRQQVKYISSIRLDPFEAYRDDIWAHLQLSSWVGAGQSSILLLQGSHDSRGRSGLFGAELADHIVDRKKPVAYMVYKPTLPGSCHPPFPIEEAEVLRHLAIQALQTVADCTSIQVLTDLVESFSQAKTCTDWFGVIRDVFYLVSELYVIIDLGIHASSGDAAKTWPSKFHAMLEDVRAISPDTVIRVMIISCRPLDVPPNPVNISKVVIKKPNVHPDLIRNRHSKQAKIPPALWDSYQPPKPRATEVEARESHGELLAQIAIYPPNSSVDGNSVQENLVDISKYISVVKGCMNKPAHAREFAIAIFCALPIEADAVLSLFDAHWDHHDYPKAPGDNNYYSVGVIGRHNVVLVHIPSMGKSKAATASSQCRTTFTSVKLSLLVGICGGVPGRPGGDDERLLGDVVISEGLVQYDFGRQYPGHFERKTTVQESLSKLDAGVSGFLARLKTARYSAMLLENTQDFLGALQSHLDQKNKVQYTHPGIENDCLYQPSYLHKHHEKSQCLLWEDGCGTLGGVCKAAMDSHCNSLGCENHQLAQRRRTQKDEAHSQGRNLAIHIGKLASGDKVIKSGEERDRVALEEDIIAFEMEGAGLWDHGPCMVIKSICDYADCHKSKRWQSYAAATAAACTKGVLAQWN</sequence>
<dbReference type="InterPro" id="IPR035994">
    <property type="entry name" value="Nucleoside_phosphorylase_sf"/>
</dbReference>
<feature type="domain" description="Nucleoside phosphorylase" evidence="1">
    <location>
        <begin position="399"/>
        <end position="520"/>
    </location>
</feature>
<accession>A0ABY6UN00</accession>
<dbReference type="InterPro" id="IPR000845">
    <property type="entry name" value="Nucleoside_phosphorylase_d"/>
</dbReference>
<evidence type="ECO:0000259" key="1">
    <source>
        <dbReference type="Pfam" id="PF01048"/>
    </source>
</evidence>
<dbReference type="Gene3D" id="3.40.50.1580">
    <property type="entry name" value="Nucleoside phosphorylase domain"/>
    <property type="match status" value="1"/>
</dbReference>
<proteinExistence type="predicted"/>
<evidence type="ECO:0000313" key="2">
    <source>
        <dbReference type="EMBL" id="VUC31208.1"/>
    </source>
</evidence>
<keyword evidence="3" id="KW-1185">Reference proteome</keyword>
<organism evidence="2 3">
    <name type="scientific">Bionectria ochroleuca</name>
    <name type="common">Gliocladium roseum</name>
    <dbReference type="NCBI Taxonomy" id="29856"/>
    <lineage>
        <taxon>Eukaryota</taxon>
        <taxon>Fungi</taxon>
        <taxon>Dikarya</taxon>
        <taxon>Ascomycota</taxon>
        <taxon>Pezizomycotina</taxon>
        <taxon>Sordariomycetes</taxon>
        <taxon>Hypocreomycetidae</taxon>
        <taxon>Hypocreales</taxon>
        <taxon>Bionectriaceae</taxon>
        <taxon>Clonostachys</taxon>
    </lineage>
</organism>
<reference evidence="2 3" key="1">
    <citation type="submission" date="2019-06" db="EMBL/GenBank/DDBJ databases">
        <authorList>
            <person name="Broberg M."/>
        </authorList>
    </citation>
    <scope>NUCLEOTIDE SEQUENCE [LARGE SCALE GENOMIC DNA]</scope>
</reference>
<dbReference type="Pfam" id="PF01048">
    <property type="entry name" value="PNP_UDP_1"/>
    <property type="match status" value="1"/>
</dbReference>
<dbReference type="PANTHER" id="PTHR46082">
    <property type="entry name" value="ATP/GTP-BINDING PROTEIN-RELATED"/>
    <property type="match status" value="1"/>
</dbReference>
<dbReference type="InterPro" id="IPR053137">
    <property type="entry name" value="NLR-like"/>
</dbReference>
<dbReference type="EMBL" id="CABFNS010000830">
    <property type="protein sequence ID" value="VUC31208.1"/>
    <property type="molecule type" value="Genomic_DNA"/>
</dbReference>
<dbReference type="SUPFAM" id="SSF53167">
    <property type="entry name" value="Purine and uridine phosphorylases"/>
    <property type="match status" value="1"/>
</dbReference>
<name>A0ABY6UN00_BIOOC</name>
<protein>
    <recommendedName>
        <fullName evidence="1">Nucleoside phosphorylase domain-containing protein</fullName>
    </recommendedName>
</protein>
<dbReference type="PANTHER" id="PTHR46082:SF6">
    <property type="entry name" value="AAA+ ATPASE DOMAIN-CONTAINING PROTEIN-RELATED"/>
    <property type="match status" value="1"/>
</dbReference>
<comment type="caution">
    <text evidence="2">The sequence shown here is derived from an EMBL/GenBank/DDBJ whole genome shotgun (WGS) entry which is preliminary data.</text>
</comment>